<keyword evidence="1" id="KW-0547">Nucleotide-binding</keyword>
<dbReference type="InterPro" id="IPR052431">
    <property type="entry name" value="SKI2_subfamily_helicases"/>
</dbReference>
<dbReference type="Gene3D" id="3.40.50.300">
    <property type="entry name" value="P-loop containing nucleotide triphosphate hydrolases"/>
    <property type="match status" value="2"/>
</dbReference>
<dbReference type="GO" id="GO:0016787">
    <property type="term" value="F:hydrolase activity"/>
    <property type="evidence" value="ECO:0007669"/>
    <property type="project" value="UniProtKB-KW"/>
</dbReference>
<evidence type="ECO:0000256" key="3">
    <source>
        <dbReference type="ARBA" id="ARBA00022806"/>
    </source>
</evidence>
<evidence type="ECO:0000259" key="7">
    <source>
        <dbReference type="PROSITE" id="PS51194"/>
    </source>
</evidence>
<dbReference type="InterPro" id="IPR055124">
    <property type="entry name" value="PIN-like_DDX60"/>
</dbReference>
<dbReference type="EMBL" id="CAHR02000025">
    <property type="protein sequence ID" value="CCG81092.1"/>
    <property type="molecule type" value="Genomic_DNA"/>
</dbReference>
<keyword evidence="9" id="KW-1185">Reference proteome</keyword>
<dbReference type="eggNOG" id="KOG0949">
    <property type="taxonomic scope" value="Eukaryota"/>
</dbReference>
<sequence>MQNVEAITQWWHAKAKLWSDITERIGDELVYIDGDALLKQVFEDEHVKLQDAFQLLPAVAVLERKLLKLRNLNYHIVFVESHAKLSTKDVTALKLARACIITHLLSIDSISVYRFAAIEAQECQEYLDVNRPYFVITSDGDSVAAENETFNAAWRAAAYAFLQKGMDVACFEGMENFDGKIFAFSIARDSEEIYSGSLSGDDALKIENVAEMMSNISISTDATSVAKVTVEKTYNSSQRRSVFYAALQACGSAEEILVRAALLTLLRSENDTLDARVAIEHTKIESVEVQTFLNKFYTTSSSAAEELSKVSEFQTLKKDIADYFDSVLFVDSLLKLVSDSSSLDKTKLQELVADFTAVANITMIDTPTGLLKSLGAYHATGTNGKDSASDAEAAAKAYKKANRLLPFSDPLFDRYLQNLELDTTGKDTVEDVIDFASIPQQVGKRVAGMEKKLLEKEKGPELTGVRKEDIWIKKRFQANKDRQMAHIKRAAESLTGVNGTGLERQAIISGQPLLQSKSQRSTPVPSRSSTPVPTENKKSTKKESSKKEKPAKLSKAEQIRLQNTAEKAGKKALKSTSAWASTKSEIDAYKDLKTRLDELDRYINSPAKAQRDVDIQLEMELYKIQILLDMWKKACKDAKLAKTDSESIRIAVRLFEAMSLMYRNKNLTTNIKEICDNVLTTMGLGACVDNDVRPTASKDISFDFDIPKSKSSYNVPYTSTEFQMKFCGEYMERNMESKPDPRTNFDADKWQRDVLDVIDREENVFVVAPTSAGKTFISFYAIEKVLRADDDGLLIFIAPTKALVNQMAAEIEARYSKNYRTQGGKNVWAIHSGDYKIHDPERCQVLVTVPQVLQKLLLSPVQAQRWSPKIKRIIFDEIHCIGGEEGTIWEQLLLLAPCPIVALSATVGNPDAFTAWLAATQAAHKRPVTLVRHNQRYSDLRKFVYIPAIASESEFMKGEKISSDVQGQLRDMHPASALHFGPRVMPDDLGFEPRDCYNIYDHMRQCRTPEFDMPEDLEPNKYFADKHFIRKADVVVYQAKIKGHLAKWLADPNSRNPGSPFINLMKALDSSLRARTEAGAKRWHDLTTKSVAAGGQPSTMLEEAIMPMLEDLDSEGLLPSLLFNYDRAVVESLGEKVLNVLEAREAEYRETDPAWQRKLKAYEKWLGDADKRQKEKERAMKRTKKNADKDEDAPEQPEAEVEEVGWQESFDPTAPDPNYSFVGLKNTYGDQDMADELARLEKRNACPLWMVRALRRGVGIHHSGLNRRYRQLVELAFRSKYLRVVICTGTLALGINMPATSAIFVGDGVDLTALNFRQAAGRAGRRGYDVLGHVGFLCVPMDKIDRLLVSRIPAIAGHYPVTTTLLLRLFNLLKNSNRSPFANKAIEGLFAKPKDLVAAIGDASASDKQILYHIRFSIEYLRREQLLDASGQPIKLAAPVSHLYYQEPSNFAFAALMRGGIFHSICRDFNDPSKRADVCKTLVLLLSYIFCRLPMRPSDVDYRKNTYKKSIGYIALPEMKEVLPKAQQCLDEHEQRAIQLYSTYISSFVATSSDQTNIDGRLPFSREQYNVSASSTPTTTARSVFANLSAAQQPKSFQELLESAPSGIFPEGLSPNLTIPNRNTTILNAYIYDFYLMGETRLPANQAIQSLVETNGIPKAQTWFVLSDFSTVLASIEESLSNMLGITDGEGFDIMSGADAEMSAFDEDEADNVPANPSVTTAQAAAPNAKARAQVEADWTNLDQSESDDDDNDSGYGGSNSSVGTYVYRDTKRVLRAFQLVRAKFNTSFKQMWA</sequence>
<dbReference type="SMART" id="SM00490">
    <property type="entry name" value="HELICc"/>
    <property type="match status" value="1"/>
</dbReference>
<feature type="compositionally biased region" description="Low complexity" evidence="5">
    <location>
        <begin position="1722"/>
        <end position="1732"/>
    </location>
</feature>
<keyword evidence="4" id="KW-0067">ATP-binding</keyword>
<evidence type="ECO:0000256" key="1">
    <source>
        <dbReference type="ARBA" id="ARBA00022741"/>
    </source>
</evidence>
<feature type="region of interest" description="Disordered" evidence="5">
    <location>
        <begin position="1170"/>
        <end position="1216"/>
    </location>
</feature>
<dbReference type="STRING" id="1097556.R4X740"/>
<comment type="caution">
    <text evidence="8">The sequence shown here is derived from an EMBL/GenBank/DDBJ whole genome shotgun (WGS) entry which is preliminary data.</text>
</comment>
<evidence type="ECO:0000313" key="8">
    <source>
        <dbReference type="EMBL" id="CCG81092.1"/>
    </source>
</evidence>
<dbReference type="VEuPathDB" id="FungiDB:TAPDE_000782"/>
<feature type="domain" description="Helicase C-terminal" evidence="7">
    <location>
        <begin position="1214"/>
        <end position="1373"/>
    </location>
</feature>
<accession>R4X740</accession>
<feature type="compositionally biased region" description="Basic and acidic residues" evidence="5">
    <location>
        <begin position="535"/>
        <end position="558"/>
    </location>
</feature>
<gene>
    <name evidence="8" type="ORF">TAPDE_000782</name>
</gene>
<dbReference type="PANTHER" id="PTHR44533">
    <property type="entry name" value="DEAD/H RNA HELICASE, PUTATIVE-RELATED"/>
    <property type="match status" value="1"/>
</dbReference>
<dbReference type="SUPFAM" id="SSF52540">
    <property type="entry name" value="P-loop containing nucleoside triphosphate hydrolases"/>
    <property type="match status" value="1"/>
</dbReference>
<feature type="compositionally biased region" description="Acidic residues" evidence="5">
    <location>
        <begin position="1189"/>
        <end position="1205"/>
    </location>
</feature>
<protein>
    <submittedName>
        <fullName evidence="8">Uncharacterized helicase C694.02</fullName>
    </submittedName>
</protein>
<reference evidence="8 9" key="1">
    <citation type="journal article" date="2013" name="MBio">
        <title>Genome sequencing of the plant pathogen Taphrina deformans, the causal agent of peach leaf curl.</title>
        <authorList>
            <person name="Cisse O.H."/>
            <person name="Almeida J.M.G.C.F."/>
            <person name="Fonseca A."/>
            <person name="Kumar A.A."/>
            <person name="Salojaervi J."/>
            <person name="Overmyer K."/>
            <person name="Hauser P.M."/>
            <person name="Pagni M."/>
        </authorList>
    </citation>
    <scope>NUCLEOTIDE SEQUENCE [LARGE SCALE GENOMIC DNA]</scope>
    <source>
        <strain evidence="9">PYCC 5710 / ATCC 11124 / CBS 356.35 / IMI 108563 / JCM 9778 / NBRC 8474</strain>
    </source>
</reference>
<dbReference type="Pfam" id="PF26076">
    <property type="entry name" value="WHD_DDX60"/>
    <property type="match status" value="1"/>
</dbReference>
<name>R4X740_TAPDE</name>
<evidence type="ECO:0000313" key="9">
    <source>
        <dbReference type="Proteomes" id="UP000013776"/>
    </source>
</evidence>
<dbReference type="FunFam" id="3.40.50.300:FF:001039">
    <property type="entry name" value="ATP-dependent RNA helicase DDX60"/>
    <property type="match status" value="1"/>
</dbReference>
<dbReference type="Pfam" id="PF00271">
    <property type="entry name" value="Helicase_C"/>
    <property type="match status" value="1"/>
</dbReference>
<dbReference type="PROSITE" id="PS51192">
    <property type="entry name" value="HELICASE_ATP_BIND_1"/>
    <property type="match status" value="1"/>
</dbReference>
<dbReference type="SMART" id="SM00487">
    <property type="entry name" value="DEXDc"/>
    <property type="match status" value="1"/>
</dbReference>
<dbReference type="OrthoDB" id="2320933at2759"/>
<dbReference type="Pfam" id="PF23002">
    <property type="entry name" value="PIN-like_DDX60"/>
    <property type="match status" value="1"/>
</dbReference>
<dbReference type="GO" id="GO:0005737">
    <property type="term" value="C:cytoplasm"/>
    <property type="evidence" value="ECO:0007669"/>
    <property type="project" value="TreeGrafter"/>
</dbReference>
<dbReference type="PANTHER" id="PTHR44533:SF4">
    <property type="entry name" value="DEAD_H RNA HELICASE, PUTATIVE-RELATED"/>
    <property type="match status" value="1"/>
</dbReference>
<evidence type="ECO:0000256" key="4">
    <source>
        <dbReference type="ARBA" id="ARBA00022840"/>
    </source>
</evidence>
<dbReference type="InterPro" id="IPR059032">
    <property type="entry name" value="WHD_DDX60"/>
</dbReference>
<dbReference type="Proteomes" id="UP000013776">
    <property type="component" value="Unassembled WGS sequence"/>
</dbReference>
<feature type="domain" description="Helicase ATP-binding" evidence="6">
    <location>
        <begin position="755"/>
        <end position="925"/>
    </location>
</feature>
<dbReference type="Pfam" id="PF00270">
    <property type="entry name" value="DEAD"/>
    <property type="match status" value="1"/>
</dbReference>
<feature type="compositionally biased region" description="Basic and acidic residues" evidence="5">
    <location>
        <begin position="1170"/>
        <end position="1188"/>
    </location>
</feature>
<organism evidence="8 9">
    <name type="scientific">Taphrina deformans (strain PYCC 5710 / ATCC 11124 / CBS 356.35 / IMI 108563 / JCM 9778 / NBRC 8474)</name>
    <name type="common">Peach leaf curl fungus</name>
    <name type="synonym">Lalaria deformans</name>
    <dbReference type="NCBI Taxonomy" id="1097556"/>
    <lineage>
        <taxon>Eukaryota</taxon>
        <taxon>Fungi</taxon>
        <taxon>Dikarya</taxon>
        <taxon>Ascomycota</taxon>
        <taxon>Taphrinomycotina</taxon>
        <taxon>Taphrinomycetes</taxon>
        <taxon>Taphrinales</taxon>
        <taxon>Taphrinaceae</taxon>
        <taxon>Taphrina</taxon>
    </lineage>
</organism>
<dbReference type="InterPro" id="IPR011545">
    <property type="entry name" value="DEAD/DEAH_box_helicase_dom"/>
</dbReference>
<feature type="region of interest" description="Disordered" evidence="5">
    <location>
        <begin position="509"/>
        <end position="559"/>
    </location>
</feature>
<feature type="region of interest" description="Disordered" evidence="5">
    <location>
        <begin position="1709"/>
        <end position="1737"/>
    </location>
</feature>
<evidence type="ECO:0000256" key="2">
    <source>
        <dbReference type="ARBA" id="ARBA00022801"/>
    </source>
</evidence>
<evidence type="ECO:0000259" key="6">
    <source>
        <dbReference type="PROSITE" id="PS51192"/>
    </source>
</evidence>
<keyword evidence="2" id="KW-0378">Hydrolase</keyword>
<dbReference type="GO" id="GO:0003676">
    <property type="term" value="F:nucleic acid binding"/>
    <property type="evidence" value="ECO:0007669"/>
    <property type="project" value="InterPro"/>
</dbReference>
<dbReference type="GO" id="GO:0005524">
    <property type="term" value="F:ATP binding"/>
    <property type="evidence" value="ECO:0007669"/>
    <property type="project" value="UniProtKB-KW"/>
</dbReference>
<dbReference type="GO" id="GO:0004386">
    <property type="term" value="F:helicase activity"/>
    <property type="evidence" value="ECO:0007669"/>
    <property type="project" value="UniProtKB-KW"/>
</dbReference>
<dbReference type="InterPro" id="IPR014001">
    <property type="entry name" value="Helicase_ATP-bd"/>
</dbReference>
<feature type="compositionally biased region" description="Low complexity" evidence="5">
    <location>
        <begin position="520"/>
        <end position="534"/>
    </location>
</feature>
<proteinExistence type="predicted"/>
<dbReference type="InterPro" id="IPR027417">
    <property type="entry name" value="P-loop_NTPase"/>
</dbReference>
<evidence type="ECO:0000256" key="5">
    <source>
        <dbReference type="SAM" id="MobiDB-lite"/>
    </source>
</evidence>
<keyword evidence="3 8" id="KW-0347">Helicase</keyword>
<dbReference type="PROSITE" id="PS51194">
    <property type="entry name" value="HELICASE_CTER"/>
    <property type="match status" value="1"/>
</dbReference>
<dbReference type="InterPro" id="IPR001650">
    <property type="entry name" value="Helicase_C-like"/>
</dbReference>